<dbReference type="Proteomes" id="UP000326857">
    <property type="component" value="Unassembled WGS sequence"/>
</dbReference>
<dbReference type="EMBL" id="CABVLI010000030">
    <property type="protein sequence ID" value="VVT05286.1"/>
    <property type="molecule type" value="Genomic_DNA"/>
</dbReference>
<accession>A0A5E7YGM9</accession>
<evidence type="ECO:0000313" key="2">
    <source>
        <dbReference type="Proteomes" id="UP000326857"/>
    </source>
</evidence>
<protein>
    <submittedName>
        <fullName evidence="1">Uncharacterized protein</fullName>
    </submittedName>
</protein>
<proteinExistence type="predicted"/>
<name>A0A5E7YGM9_9SPHN</name>
<sequence length="20" mass="2374">MIPMLYFDIATVVRLYSVEL</sequence>
<reference evidence="1 2" key="1">
    <citation type="submission" date="2019-09" db="EMBL/GenBank/DDBJ databases">
        <authorList>
            <person name="Dittami M. S."/>
        </authorList>
    </citation>
    <scope>NUCLEOTIDE SEQUENCE [LARGE SCALE GENOMIC DNA]</scope>
    <source>
        <strain evidence="1">SPHINGO391</strain>
    </source>
</reference>
<organism evidence="1 2">
    <name type="scientific">Sphingomonas aurantiaca</name>
    <dbReference type="NCBI Taxonomy" id="185949"/>
    <lineage>
        <taxon>Bacteria</taxon>
        <taxon>Pseudomonadati</taxon>
        <taxon>Pseudomonadota</taxon>
        <taxon>Alphaproteobacteria</taxon>
        <taxon>Sphingomonadales</taxon>
        <taxon>Sphingomonadaceae</taxon>
        <taxon>Sphingomonas</taxon>
    </lineage>
</organism>
<dbReference type="AlphaFoldDB" id="A0A5E7YGM9"/>
<evidence type="ECO:0000313" key="1">
    <source>
        <dbReference type="EMBL" id="VVT05286.1"/>
    </source>
</evidence>
<gene>
    <name evidence="1" type="ORF">SPHINGO391_360088</name>
</gene>